<evidence type="ECO:0000256" key="7">
    <source>
        <dbReference type="ARBA" id="ARBA00023098"/>
    </source>
</evidence>
<accession>A0A9W9LLY5</accession>
<comment type="caution">
    <text evidence="13">The sequence shown here is derived from an EMBL/GenBank/DDBJ whole genome shotgun (WGS) entry which is preliminary data.</text>
</comment>
<dbReference type="GO" id="GO:0052650">
    <property type="term" value="F:all-trans-retinol dehydrogenase (NADP+) activity"/>
    <property type="evidence" value="ECO:0007669"/>
    <property type="project" value="UniProtKB-ARBA"/>
</dbReference>
<dbReference type="InterPro" id="IPR036291">
    <property type="entry name" value="NAD(P)-bd_dom_sf"/>
</dbReference>
<proteinExistence type="inferred from homology"/>
<dbReference type="AlphaFoldDB" id="A0A9W9LLY5"/>
<comment type="similarity">
    <text evidence="2 12">Belongs to the short-chain dehydrogenases/reductases (SDR) family.</text>
</comment>
<dbReference type="GeneID" id="81426456"/>
<gene>
    <name evidence="13" type="ORF">N7482_005155</name>
</gene>
<evidence type="ECO:0000256" key="12">
    <source>
        <dbReference type="RuleBase" id="RU000363"/>
    </source>
</evidence>
<comment type="function">
    <text evidence="9">Catalyzes the reduction of all-trans-retinal to all-trans-retinol in the presence of NADPH.</text>
</comment>
<keyword evidence="4" id="KW-0521">NADP</keyword>
<keyword evidence="5" id="KW-1133">Transmembrane helix</keyword>
<dbReference type="PANTHER" id="PTHR24322:SF736">
    <property type="entry name" value="RETINOL DEHYDROGENASE 10"/>
    <property type="match status" value="1"/>
</dbReference>
<evidence type="ECO:0000256" key="5">
    <source>
        <dbReference type="ARBA" id="ARBA00022989"/>
    </source>
</evidence>
<reference evidence="13" key="1">
    <citation type="submission" date="2022-11" db="EMBL/GenBank/DDBJ databases">
        <authorList>
            <person name="Petersen C."/>
        </authorList>
    </citation>
    <scope>NUCLEOTIDE SEQUENCE</scope>
    <source>
        <strain evidence="13">IBT 26290</strain>
    </source>
</reference>
<evidence type="ECO:0000256" key="2">
    <source>
        <dbReference type="ARBA" id="ARBA00006484"/>
    </source>
</evidence>
<keyword evidence="6" id="KW-0560">Oxidoreductase</keyword>
<sequence length="331" mass="36702">MSLSKIVSGASQIFDKLPQGAQRLVVSPYLRKGLAILVAWKVLKAVNSYISQCSQNNWVRIGPWDPTKELAVLTGGSSGIGKQILEDLAKVNVKVIILDIQEPTFELPPNTYFYHADITSLSVVKAVANEIRKEHGNPTILINNAGVGFGKTLLDSSEANIRLTLDVNTTSHFWTVKEFLPAMIQKDHGHIITLASVASFITVGELTPYCCSKAAALAFHEGLTQEIRHWYKSQRIRTSIIHPFWVRTPLIDNLLKEGNVKTPMMSPKDVSSAVVKQIVSQNGGQVILPSSQSSVSLLRSLPSWLQDRMRNETSLQIVRLRQLAKERGEEK</sequence>
<dbReference type="PRINTS" id="PR00081">
    <property type="entry name" value="GDHRDH"/>
</dbReference>
<dbReference type="SUPFAM" id="SSF51735">
    <property type="entry name" value="NAD(P)-binding Rossmann-fold domains"/>
    <property type="match status" value="1"/>
</dbReference>
<evidence type="ECO:0000313" key="13">
    <source>
        <dbReference type="EMBL" id="KAJ5166374.1"/>
    </source>
</evidence>
<evidence type="ECO:0000256" key="9">
    <source>
        <dbReference type="ARBA" id="ARBA00059620"/>
    </source>
</evidence>
<name>A0A9W9LLY5_9EURO</name>
<organism evidence="13 14">
    <name type="scientific">Penicillium canariense</name>
    <dbReference type="NCBI Taxonomy" id="189055"/>
    <lineage>
        <taxon>Eukaryota</taxon>
        <taxon>Fungi</taxon>
        <taxon>Dikarya</taxon>
        <taxon>Ascomycota</taxon>
        <taxon>Pezizomycotina</taxon>
        <taxon>Eurotiomycetes</taxon>
        <taxon>Eurotiomycetidae</taxon>
        <taxon>Eurotiales</taxon>
        <taxon>Aspergillaceae</taxon>
        <taxon>Penicillium</taxon>
    </lineage>
</organism>
<dbReference type="FunFam" id="3.40.50.720:FF:000131">
    <property type="entry name" value="Short-chain dehydrogenase/reductase 3"/>
    <property type="match status" value="1"/>
</dbReference>
<dbReference type="Proteomes" id="UP001149163">
    <property type="component" value="Unassembled WGS sequence"/>
</dbReference>
<keyword evidence="3" id="KW-0812">Transmembrane</keyword>
<keyword evidence="7" id="KW-0443">Lipid metabolism</keyword>
<keyword evidence="8" id="KW-0472">Membrane</keyword>
<dbReference type="InterPro" id="IPR002347">
    <property type="entry name" value="SDR_fam"/>
</dbReference>
<dbReference type="EMBL" id="JAPQKN010000003">
    <property type="protein sequence ID" value="KAJ5166374.1"/>
    <property type="molecule type" value="Genomic_DNA"/>
</dbReference>
<evidence type="ECO:0000256" key="4">
    <source>
        <dbReference type="ARBA" id="ARBA00022857"/>
    </source>
</evidence>
<dbReference type="OrthoDB" id="10253736at2759"/>
<dbReference type="CDD" id="cd05339">
    <property type="entry name" value="17beta-HSDXI-like_SDR_c"/>
    <property type="match status" value="1"/>
</dbReference>
<evidence type="ECO:0000256" key="11">
    <source>
        <dbReference type="ARBA" id="ARBA00082544"/>
    </source>
</evidence>
<reference evidence="13" key="2">
    <citation type="journal article" date="2023" name="IMA Fungus">
        <title>Comparative genomic study of the Penicillium genus elucidates a diverse pangenome and 15 lateral gene transfer events.</title>
        <authorList>
            <person name="Petersen C."/>
            <person name="Sorensen T."/>
            <person name="Nielsen M.R."/>
            <person name="Sondergaard T.E."/>
            <person name="Sorensen J.L."/>
            <person name="Fitzpatrick D.A."/>
            <person name="Frisvad J.C."/>
            <person name="Nielsen K.L."/>
        </authorList>
    </citation>
    <scope>NUCLEOTIDE SEQUENCE</scope>
    <source>
        <strain evidence="13">IBT 26290</strain>
    </source>
</reference>
<dbReference type="Pfam" id="PF00106">
    <property type="entry name" value="adh_short"/>
    <property type="match status" value="1"/>
</dbReference>
<evidence type="ECO:0000256" key="3">
    <source>
        <dbReference type="ARBA" id="ARBA00022692"/>
    </source>
</evidence>
<dbReference type="GO" id="GO:0016020">
    <property type="term" value="C:membrane"/>
    <property type="evidence" value="ECO:0007669"/>
    <property type="project" value="UniProtKB-SubCell"/>
</dbReference>
<dbReference type="RefSeq" id="XP_056542835.1">
    <property type="nucleotide sequence ID" value="XM_056687280.1"/>
</dbReference>
<evidence type="ECO:0000256" key="10">
    <source>
        <dbReference type="ARBA" id="ARBA00068717"/>
    </source>
</evidence>
<protein>
    <recommendedName>
        <fullName evidence="10">Short-chain dehydrogenase/reductase 3</fullName>
    </recommendedName>
    <alternativeName>
        <fullName evidence="11">Retinal short-chain dehydrogenase/reductase 1</fullName>
    </alternativeName>
</protein>
<evidence type="ECO:0000256" key="6">
    <source>
        <dbReference type="ARBA" id="ARBA00023002"/>
    </source>
</evidence>
<evidence type="ECO:0000256" key="1">
    <source>
        <dbReference type="ARBA" id="ARBA00004141"/>
    </source>
</evidence>
<comment type="subcellular location">
    <subcellularLocation>
        <location evidence="1">Membrane</location>
        <topology evidence="1">Multi-pass membrane protein</topology>
    </subcellularLocation>
</comment>
<dbReference type="PANTHER" id="PTHR24322">
    <property type="entry name" value="PKSB"/>
    <property type="match status" value="1"/>
</dbReference>
<dbReference type="PRINTS" id="PR00080">
    <property type="entry name" value="SDRFAMILY"/>
</dbReference>
<keyword evidence="14" id="KW-1185">Reference proteome</keyword>
<evidence type="ECO:0000256" key="8">
    <source>
        <dbReference type="ARBA" id="ARBA00023136"/>
    </source>
</evidence>
<evidence type="ECO:0000313" key="14">
    <source>
        <dbReference type="Proteomes" id="UP001149163"/>
    </source>
</evidence>
<dbReference type="Gene3D" id="3.40.50.720">
    <property type="entry name" value="NAD(P)-binding Rossmann-like Domain"/>
    <property type="match status" value="1"/>
</dbReference>